<organism evidence="2 3">
    <name type="scientific">Cucumis melo var. makuwa</name>
    <name type="common">Oriental melon</name>
    <dbReference type="NCBI Taxonomy" id="1194695"/>
    <lineage>
        <taxon>Eukaryota</taxon>
        <taxon>Viridiplantae</taxon>
        <taxon>Streptophyta</taxon>
        <taxon>Embryophyta</taxon>
        <taxon>Tracheophyta</taxon>
        <taxon>Spermatophyta</taxon>
        <taxon>Magnoliopsida</taxon>
        <taxon>eudicotyledons</taxon>
        <taxon>Gunneridae</taxon>
        <taxon>Pentapetalae</taxon>
        <taxon>rosids</taxon>
        <taxon>fabids</taxon>
        <taxon>Cucurbitales</taxon>
        <taxon>Cucurbitaceae</taxon>
        <taxon>Benincaseae</taxon>
        <taxon>Cucumis</taxon>
    </lineage>
</organism>
<dbReference type="GO" id="GO:0003676">
    <property type="term" value="F:nucleic acid binding"/>
    <property type="evidence" value="ECO:0007669"/>
    <property type="project" value="InterPro"/>
</dbReference>
<dbReference type="CDD" id="cd01647">
    <property type="entry name" value="RT_LTR"/>
    <property type="match status" value="1"/>
</dbReference>
<dbReference type="CDD" id="cd09279">
    <property type="entry name" value="RNase_HI_like"/>
    <property type="match status" value="1"/>
</dbReference>
<comment type="caution">
    <text evidence="2">The sequence shown here is derived from an EMBL/GenBank/DDBJ whole genome shotgun (WGS) entry which is preliminary data.</text>
</comment>
<dbReference type="PANTHER" id="PTHR48475">
    <property type="entry name" value="RIBONUCLEASE H"/>
    <property type="match status" value="1"/>
</dbReference>
<dbReference type="SUPFAM" id="SSF56672">
    <property type="entry name" value="DNA/RNA polymerases"/>
    <property type="match status" value="1"/>
</dbReference>
<dbReference type="InterPro" id="IPR036397">
    <property type="entry name" value="RNaseH_sf"/>
</dbReference>
<evidence type="ECO:0000313" key="3">
    <source>
        <dbReference type="Proteomes" id="UP000321947"/>
    </source>
</evidence>
<evidence type="ECO:0000259" key="1">
    <source>
        <dbReference type="PROSITE" id="PS50878"/>
    </source>
</evidence>
<sequence length="480" mass="55750">MTFITLWGTFCYKVMPFGLKNAGATYQRAMVTLFRDMMHKEIEVYVDDMIAKSKADEDHTNTLQKLFDRLRKYQLKLNPSKCIFGATSEKLLGFIISEEGIKVDPDKVRAIMEMSSLKTEKEIRAINESALADYLVTQPVVDYEPMRVDFLDENIFLVENDAKDHETWIMLFDGASNELGHEIGVVLISLEGKVFPLTAQLYFECTHNIAEYEACIMELQVPCDMSIKKLKVLGDSMLVTHQVKEEWETRDAKLVPYSQYVIKLSQNFEKISFDHVHKEDNRMTEALATLVVMFDLNIEFELHQIQITKRDVPAYCMNVGNDNKPWYFDIKQYIKRREYPYEASENDKCREVFGTKKKPRTTKTHPATKGLLNRPFPYYDKLPYVFRKDHAIGAHAKTFANIRSNVLGPSNGMQPKDSLDMEFPDICNPRMNMSSKDMMVGHSSRFNNCRPYSRGQKRKRDMQTFETFNLIRNSMDCAND</sequence>
<dbReference type="Gene3D" id="3.30.70.270">
    <property type="match status" value="1"/>
</dbReference>
<dbReference type="Gene3D" id="3.30.420.10">
    <property type="entry name" value="Ribonuclease H-like superfamily/Ribonuclease H"/>
    <property type="match status" value="1"/>
</dbReference>
<accession>A0A5D3CHR2</accession>
<dbReference type="Proteomes" id="UP000321947">
    <property type="component" value="Unassembled WGS sequence"/>
</dbReference>
<dbReference type="PROSITE" id="PS50878">
    <property type="entry name" value="RT_POL"/>
    <property type="match status" value="1"/>
</dbReference>
<dbReference type="AlphaFoldDB" id="A0A5D3CHR2"/>
<dbReference type="Pfam" id="PF00078">
    <property type="entry name" value="RVT_1"/>
    <property type="match status" value="1"/>
</dbReference>
<evidence type="ECO:0000313" key="2">
    <source>
        <dbReference type="EMBL" id="TYK11075.1"/>
    </source>
</evidence>
<proteinExistence type="predicted"/>
<feature type="domain" description="Reverse transcriptase" evidence="1">
    <location>
        <begin position="1"/>
        <end position="96"/>
    </location>
</feature>
<dbReference type="Pfam" id="PF13456">
    <property type="entry name" value="RVT_3"/>
    <property type="match status" value="1"/>
</dbReference>
<dbReference type="InterPro" id="IPR043128">
    <property type="entry name" value="Rev_trsase/Diguanyl_cyclase"/>
</dbReference>
<dbReference type="EMBL" id="SSTD01010919">
    <property type="protein sequence ID" value="TYK11075.1"/>
    <property type="molecule type" value="Genomic_DNA"/>
</dbReference>
<name>A0A5D3CHR2_CUCMM</name>
<protein>
    <recommendedName>
        <fullName evidence="1">Reverse transcriptase domain-containing protein</fullName>
    </recommendedName>
</protein>
<dbReference type="InterPro" id="IPR000477">
    <property type="entry name" value="RT_dom"/>
</dbReference>
<dbReference type="InterPro" id="IPR002156">
    <property type="entry name" value="RNaseH_domain"/>
</dbReference>
<gene>
    <name evidence="2" type="ORF">E5676_scaffold73G00610</name>
</gene>
<dbReference type="GO" id="GO:0004523">
    <property type="term" value="F:RNA-DNA hybrid ribonuclease activity"/>
    <property type="evidence" value="ECO:0007669"/>
    <property type="project" value="InterPro"/>
</dbReference>
<dbReference type="PANTHER" id="PTHR48475:SF1">
    <property type="entry name" value="RNASE H TYPE-1 DOMAIN-CONTAINING PROTEIN"/>
    <property type="match status" value="1"/>
</dbReference>
<dbReference type="InterPro" id="IPR043502">
    <property type="entry name" value="DNA/RNA_pol_sf"/>
</dbReference>
<reference evidence="2 3" key="1">
    <citation type="submission" date="2019-08" db="EMBL/GenBank/DDBJ databases">
        <title>Draft genome sequences of two oriental melons (Cucumis melo L. var makuwa).</title>
        <authorList>
            <person name="Kwon S.-Y."/>
        </authorList>
    </citation>
    <scope>NUCLEOTIDE SEQUENCE [LARGE SCALE GENOMIC DNA]</scope>
    <source>
        <strain evidence="3">cv. Chang Bougi</strain>
        <tissue evidence="2">Leaf</tissue>
    </source>
</reference>